<evidence type="ECO:0000313" key="1">
    <source>
        <dbReference type="EMBL" id="CAI8043790.1"/>
    </source>
</evidence>
<keyword evidence="2" id="KW-1185">Reference proteome</keyword>
<dbReference type="EMBL" id="CASHTH010003358">
    <property type="protein sequence ID" value="CAI8043790.1"/>
    <property type="molecule type" value="Genomic_DNA"/>
</dbReference>
<evidence type="ECO:0000313" key="2">
    <source>
        <dbReference type="Proteomes" id="UP001174909"/>
    </source>
</evidence>
<name>A0AA35T8M0_GEOBA</name>
<gene>
    <name evidence="1" type="ORF">GBAR_LOCUS24297</name>
</gene>
<dbReference type="Gene3D" id="2.170.15.10">
    <property type="entry name" value="Proaerolysin, chain A, domain 3"/>
    <property type="match status" value="1"/>
</dbReference>
<dbReference type="AlphaFoldDB" id="A0AA35T8M0"/>
<organism evidence="1 2">
    <name type="scientific">Geodia barretti</name>
    <name type="common">Barrett's horny sponge</name>
    <dbReference type="NCBI Taxonomy" id="519541"/>
    <lineage>
        <taxon>Eukaryota</taxon>
        <taxon>Metazoa</taxon>
        <taxon>Porifera</taxon>
        <taxon>Demospongiae</taxon>
        <taxon>Heteroscleromorpha</taxon>
        <taxon>Tetractinellida</taxon>
        <taxon>Astrophorina</taxon>
        <taxon>Geodiidae</taxon>
        <taxon>Geodia</taxon>
    </lineage>
</organism>
<sequence length="272" mass="31073">MARRMNTAQVQRQTKSETIEWDNLMLRTVREQFGNRARIVPSLINQQGKNSFVSTLFKDARNINPRDPIEISKNIVDVNEKIYCNAEGGEDSSTVKIVNSVENTEGHNYQESVTKGVQWGANTNVGLQFGLPQVGVSASAGFGLNFQRQRSTTLVNEQKKENRVELQSHHEETVKIAPGKKVIVRMTSYRVRYKLDYTMEYKIAKINRIRVLVDTCGAGLPFCKSYVSVSAQQLLQYLPGYCEDEEFVYFTQEGELRWIADRMDVKKTITNM</sequence>
<dbReference type="SUPFAM" id="SSF56973">
    <property type="entry name" value="Aerolisin/ETX pore-forming domain"/>
    <property type="match status" value="1"/>
</dbReference>
<protein>
    <submittedName>
        <fullName evidence="1">Uncharacterized protein</fullName>
    </submittedName>
</protein>
<comment type="caution">
    <text evidence="1">The sequence shown here is derived from an EMBL/GenBank/DDBJ whole genome shotgun (WGS) entry which is preliminary data.</text>
</comment>
<dbReference type="Proteomes" id="UP001174909">
    <property type="component" value="Unassembled WGS sequence"/>
</dbReference>
<reference evidence="1" key="1">
    <citation type="submission" date="2023-03" db="EMBL/GenBank/DDBJ databases">
        <authorList>
            <person name="Steffen K."/>
            <person name="Cardenas P."/>
        </authorList>
    </citation>
    <scope>NUCLEOTIDE SEQUENCE</scope>
</reference>
<accession>A0AA35T8M0</accession>
<proteinExistence type="predicted"/>